<proteinExistence type="inferred from homology"/>
<evidence type="ECO:0000313" key="6">
    <source>
        <dbReference type="EMBL" id="AIY17452.2"/>
    </source>
</evidence>
<comment type="similarity">
    <text evidence="1">Belongs to the sigma-70 factor family. ECF subfamily.</text>
</comment>
<evidence type="ECO:0000256" key="3">
    <source>
        <dbReference type="ARBA" id="ARBA00023082"/>
    </source>
</evidence>
<dbReference type="CDD" id="cd06171">
    <property type="entry name" value="Sigma70_r4"/>
    <property type="match status" value="1"/>
</dbReference>
<dbReference type="GO" id="GO:0006352">
    <property type="term" value="P:DNA-templated transcription initiation"/>
    <property type="evidence" value="ECO:0007669"/>
    <property type="project" value="InterPro"/>
</dbReference>
<evidence type="ECO:0000256" key="5">
    <source>
        <dbReference type="ARBA" id="ARBA00023163"/>
    </source>
</evidence>
<dbReference type="NCBIfam" id="TIGR02937">
    <property type="entry name" value="sigma70-ECF"/>
    <property type="match status" value="1"/>
</dbReference>
<evidence type="ECO:0000256" key="4">
    <source>
        <dbReference type="ARBA" id="ARBA00023125"/>
    </source>
</evidence>
<dbReference type="PANTHER" id="PTHR43133">
    <property type="entry name" value="RNA POLYMERASE ECF-TYPE SIGMA FACTO"/>
    <property type="match status" value="1"/>
</dbReference>
<dbReference type="Gene3D" id="1.10.1740.10">
    <property type="match status" value="1"/>
</dbReference>
<dbReference type="KEGG" id="psim:KR76_13035"/>
<dbReference type="Pfam" id="PF04545">
    <property type="entry name" value="Sigma70_r4"/>
    <property type="match status" value="1"/>
</dbReference>
<keyword evidence="3" id="KW-0731">Sigma factor</keyword>
<dbReference type="Pfam" id="PF04542">
    <property type="entry name" value="Sigma70_r2"/>
    <property type="match status" value="1"/>
</dbReference>
<dbReference type="Proteomes" id="UP000030300">
    <property type="component" value="Chromosome"/>
</dbReference>
<evidence type="ECO:0000256" key="2">
    <source>
        <dbReference type="ARBA" id="ARBA00023015"/>
    </source>
</evidence>
<sequence>MQPGTGGFAEVYAAHVAPVWRYVRLRVPADSDAEDVTSQVFERAIRAWPGYDPARGSVGAWLTGIARYTVADWWRRAGRELPTDPAAPSLAGGTADDDPEGEVLRRLGADEVRRRLGHLTPREREAVALRFGSELTSAEIGALLDVTPSAARMLVHRAVGRLREVLADE</sequence>
<dbReference type="InterPro" id="IPR039425">
    <property type="entry name" value="RNA_pol_sigma-70-like"/>
</dbReference>
<keyword evidence="6" id="KW-0240">DNA-directed RNA polymerase</keyword>
<dbReference type="InterPro" id="IPR007630">
    <property type="entry name" value="RNA_pol_sigma70_r4"/>
</dbReference>
<protein>
    <submittedName>
        <fullName evidence="6">DNA-directed RNA polymerase subunit sigma</fullName>
    </submittedName>
</protein>
<keyword evidence="5" id="KW-0804">Transcription</keyword>
<dbReference type="GeneID" id="96609795"/>
<keyword evidence="2" id="KW-0805">Transcription regulation</keyword>
<accession>A0A0A1DLF7</accession>
<dbReference type="PANTHER" id="PTHR43133:SF8">
    <property type="entry name" value="RNA POLYMERASE SIGMA FACTOR HI_1459-RELATED"/>
    <property type="match status" value="1"/>
</dbReference>
<gene>
    <name evidence="6" type="ORF">KR76_13035</name>
</gene>
<dbReference type="InterPro" id="IPR013324">
    <property type="entry name" value="RNA_pol_sigma_r3/r4-like"/>
</dbReference>
<reference evidence="6 7" key="1">
    <citation type="journal article" date="2015" name="Genome Announc.">
        <title>Complete Genome Sequence of Steroid-Transforming Nocardioides simplex VKM Ac-2033D.</title>
        <authorList>
            <person name="Shtratnikova V.Y."/>
            <person name="Schelkunov M.I."/>
            <person name="Pekov Y.A."/>
            <person name="Fokina V.V."/>
            <person name="Logacheva M.D."/>
            <person name="Sokolov S.L."/>
            <person name="Bragin E.Y."/>
            <person name="Ashapkin V.V."/>
            <person name="Donova M.V."/>
        </authorList>
    </citation>
    <scope>NUCLEOTIDE SEQUENCE [LARGE SCALE GENOMIC DNA]</scope>
    <source>
        <strain evidence="6 7">VKM Ac-2033D</strain>
    </source>
</reference>
<evidence type="ECO:0000313" key="7">
    <source>
        <dbReference type="Proteomes" id="UP000030300"/>
    </source>
</evidence>
<name>A0A0A1DLF7_NOCSI</name>
<dbReference type="Gene3D" id="1.10.10.10">
    <property type="entry name" value="Winged helix-like DNA-binding domain superfamily/Winged helix DNA-binding domain"/>
    <property type="match status" value="1"/>
</dbReference>
<dbReference type="AlphaFoldDB" id="A0A0A1DLF7"/>
<dbReference type="OrthoDB" id="5243766at2"/>
<dbReference type="RefSeq" id="WP_052138591.1">
    <property type="nucleotide sequence ID" value="NZ_BJMC01000009.1"/>
</dbReference>
<dbReference type="InterPro" id="IPR007627">
    <property type="entry name" value="RNA_pol_sigma70_r2"/>
</dbReference>
<dbReference type="eggNOG" id="COG1595">
    <property type="taxonomic scope" value="Bacteria"/>
</dbReference>
<dbReference type="GO" id="GO:0016987">
    <property type="term" value="F:sigma factor activity"/>
    <property type="evidence" value="ECO:0007669"/>
    <property type="project" value="UniProtKB-KW"/>
</dbReference>
<dbReference type="InterPro" id="IPR013325">
    <property type="entry name" value="RNA_pol_sigma_r2"/>
</dbReference>
<dbReference type="GO" id="GO:0003677">
    <property type="term" value="F:DNA binding"/>
    <property type="evidence" value="ECO:0007669"/>
    <property type="project" value="UniProtKB-KW"/>
</dbReference>
<dbReference type="SUPFAM" id="SSF88659">
    <property type="entry name" value="Sigma3 and sigma4 domains of RNA polymerase sigma factors"/>
    <property type="match status" value="1"/>
</dbReference>
<dbReference type="SUPFAM" id="SSF88946">
    <property type="entry name" value="Sigma2 domain of RNA polymerase sigma factors"/>
    <property type="match status" value="1"/>
</dbReference>
<keyword evidence="7" id="KW-1185">Reference proteome</keyword>
<dbReference type="InterPro" id="IPR014284">
    <property type="entry name" value="RNA_pol_sigma-70_dom"/>
</dbReference>
<dbReference type="GO" id="GO:0000428">
    <property type="term" value="C:DNA-directed RNA polymerase complex"/>
    <property type="evidence" value="ECO:0007669"/>
    <property type="project" value="UniProtKB-KW"/>
</dbReference>
<organism evidence="6 7">
    <name type="scientific">Nocardioides simplex</name>
    <name type="common">Arthrobacter simplex</name>
    <dbReference type="NCBI Taxonomy" id="2045"/>
    <lineage>
        <taxon>Bacteria</taxon>
        <taxon>Bacillati</taxon>
        <taxon>Actinomycetota</taxon>
        <taxon>Actinomycetes</taxon>
        <taxon>Propionibacteriales</taxon>
        <taxon>Nocardioidaceae</taxon>
        <taxon>Pimelobacter</taxon>
    </lineage>
</organism>
<dbReference type="STRING" id="2045.KR76_13035"/>
<dbReference type="InterPro" id="IPR036388">
    <property type="entry name" value="WH-like_DNA-bd_sf"/>
</dbReference>
<keyword evidence="4" id="KW-0238">DNA-binding</keyword>
<dbReference type="HOGENOM" id="CLU_047691_3_4_11"/>
<dbReference type="EMBL" id="CP009896">
    <property type="protein sequence ID" value="AIY17452.2"/>
    <property type="molecule type" value="Genomic_DNA"/>
</dbReference>
<evidence type="ECO:0000256" key="1">
    <source>
        <dbReference type="ARBA" id="ARBA00010641"/>
    </source>
</evidence>